<dbReference type="RefSeq" id="WP_307782757.1">
    <property type="nucleotide sequence ID" value="NZ_JAFBCM010000001.1"/>
</dbReference>
<sequence>MGWRTLGCPVLDDVLRTDHGITDGDKIVMVAASRHIAVANGSEDALEALPQIQESVRAALMSDGGDGRVKLVFVGDEPIRPLATGNVLFPGFLPPEQASRLAGVADLGLLPSLSEASDPTAVEFAAAGLLMVLTTSSEFAESDDLALRIPRGNPDALASAVHAALTDPVASGNGPPRHDPRLWDSTTCGRRSSSTTA</sequence>
<dbReference type="EMBL" id="JBHRZH010000047">
    <property type="protein sequence ID" value="MFC3766061.1"/>
    <property type="molecule type" value="Genomic_DNA"/>
</dbReference>
<proteinExistence type="predicted"/>
<evidence type="ECO:0000313" key="2">
    <source>
        <dbReference type="EMBL" id="MFC3766061.1"/>
    </source>
</evidence>
<dbReference type="EC" id="2.4.-.-" evidence="2"/>
<dbReference type="SUPFAM" id="SSF53756">
    <property type="entry name" value="UDP-Glycosyltransferase/glycogen phosphorylase"/>
    <property type="match status" value="1"/>
</dbReference>
<feature type="compositionally biased region" description="Low complexity" evidence="1">
    <location>
        <begin position="185"/>
        <end position="197"/>
    </location>
</feature>
<feature type="region of interest" description="Disordered" evidence="1">
    <location>
        <begin position="167"/>
        <end position="197"/>
    </location>
</feature>
<protein>
    <submittedName>
        <fullName evidence="2">Glycosyltransferase</fullName>
        <ecNumber evidence="2">2.4.-.-</ecNumber>
    </submittedName>
</protein>
<evidence type="ECO:0000313" key="3">
    <source>
        <dbReference type="Proteomes" id="UP001595699"/>
    </source>
</evidence>
<dbReference type="Gene3D" id="3.40.50.2000">
    <property type="entry name" value="Glycogen Phosphorylase B"/>
    <property type="match status" value="1"/>
</dbReference>
<evidence type="ECO:0000256" key="1">
    <source>
        <dbReference type="SAM" id="MobiDB-lite"/>
    </source>
</evidence>
<accession>A0ABV7YL45</accession>
<reference evidence="3" key="1">
    <citation type="journal article" date="2019" name="Int. J. Syst. Evol. Microbiol.">
        <title>The Global Catalogue of Microorganisms (GCM) 10K type strain sequencing project: providing services to taxonomists for standard genome sequencing and annotation.</title>
        <authorList>
            <consortium name="The Broad Institute Genomics Platform"/>
            <consortium name="The Broad Institute Genome Sequencing Center for Infectious Disease"/>
            <person name="Wu L."/>
            <person name="Ma J."/>
        </authorList>
    </citation>
    <scope>NUCLEOTIDE SEQUENCE [LARGE SCALE GENOMIC DNA]</scope>
    <source>
        <strain evidence="3">CGMCC 4.7241</strain>
    </source>
</reference>
<keyword evidence="2" id="KW-0808">Transferase</keyword>
<name>A0ABV7YL45_9ACTN</name>
<dbReference type="Proteomes" id="UP001595699">
    <property type="component" value="Unassembled WGS sequence"/>
</dbReference>
<comment type="caution">
    <text evidence="2">The sequence shown here is derived from an EMBL/GenBank/DDBJ whole genome shotgun (WGS) entry which is preliminary data.</text>
</comment>
<gene>
    <name evidence="2" type="ORF">ACFOUW_34870</name>
</gene>
<dbReference type="GO" id="GO:0016757">
    <property type="term" value="F:glycosyltransferase activity"/>
    <property type="evidence" value="ECO:0007669"/>
    <property type="project" value="UniProtKB-KW"/>
</dbReference>
<keyword evidence="3" id="KW-1185">Reference proteome</keyword>
<dbReference type="Pfam" id="PF13692">
    <property type="entry name" value="Glyco_trans_1_4"/>
    <property type="match status" value="1"/>
</dbReference>
<organism evidence="2 3">
    <name type="scientific">Tenggerimyces flavus</name>
    <dbReference type="NCBI Taxonomy" id="1708749"/>
    <lineage>
        <taxon>Bacteria</taxon>
        <taxon>Bacillati</taxon>
        <taxon>Actinomycetota</taxon>
        <taxon>Actinomycetes</taxon>
        <taxon>Propionibacteriales</taxon>
        <taxon>Nocardioidaceae</taxon>
        <taxon>Tenggerimyces</taxon>
    </lineage>
</organism>
<keyword evidence="2" id="KW-0328">Glycosyltransferase</keyword>